<keyword evidence="3 7" id="KW-0812">Transmembrane</keyword>
<keyword evidence="6 7" id="KW-0131">Cell cycle</keyword>
<sequence length="90" mass="10103">MPRSTWVIIGAGIIYLQYRLWIGPGGWLDAADLSAQVEAAATHNTQLRVRNQALEAEIERLETDPDAIEYHARADLGMVRPGETFYLIVH</sequence>
<dbReference type="GO" id="GO:0030428">
    <property type="term" value="C:cell septum"/>
    <property type="evidence" value="ECO:0007669"/>
    <property type="project" value="TreeGrafter"/>
</dbReference>
<evidence type="ECO:0000256" key="4">
    <source>
        <dbReference type="ARBA" id="ARBA00022989"/>
    </source>
</evidence>
<comment type="subcellular location">
    <subcellularLocation>
        <location evidence="7">Cell inner membrane</location>
        <topology evidence="7">Single-pass type II membrane protein</topology>
    </subcellularLocation>
    <text evidence="7">Localizes to the division septum.</text>
</comment>
<comment type="similarity">
    <text evidence="7">Belongs to the FtsB family.</text>
</comment>
<evidence type="ECO:0000313" key="9">
    <source>
        <dbReference type="Proteomes" id="UP000192342"/>
    </source>
</evidence>
<evidence type="ECO:0000256" key="5">
    <source>
        <dbReference type="ARBA" id="ARBA00023136"/>
    </source>
</evidence>
<dbReference type="InterPro" id="IPR023081">
    <property type="entry name" value="Cell_div_FtsB"/>
</dbReference>
<comment type="function">
    <text evidence="7">Essential cell division protein. May link together the upstream cell division proteins, which are predominantly cytoplasmic, with the downstream cell division proteins, which are predominantly periplasmic.</text>
</comment>
<evidence type="ECO:0000313" key="8">
    <source>
        <dbReference type="EMBL" id="ORE87018.1"/>
    </source>
</evidence>
<accession>A0A1Y1SDE3</accession>
<dbReference type="AlphaFoldDB" id="A0A1Y1SDE3"/>
<feature type="topological domain" description="Cytoplasmic" evidence="7">
    <location>
        <begin position="1"/>
        <end position="6"/>
    </location>
</feature>
<keyword evidence="5 7" id="KW-0472">Membrane</keyword>
<dbReference type="GO" id="GO:0032153">
    <property type="term" value="C:cell division site"/>
    <property type="evidence" value="ECO:0007669"/>
    <property type="project" value="UniProtKB-UniRule"/>
</dbReference>
<evidence type="ECO:0000256" key="6">
    <source>
        <dbReference type="ARBA" id="ARBA00023306"/>
    </source>
</evidence>
<keyword evidence="9" id="KW-1185">Reference proteome</keyword>
<dbReference type="EMBL" id="AQQV01000002">
    <property type="protein sequence ID" value="ORE87018.1"/>
    <property type="molecule type" value="Genomic_DNA"/>
</dbReference>
<reference evidence="8 9" key="1">
    <citation type="submission" date="2013-04" db="EMBL/GenBank/DDBJ databases">
        <title>Oceanococcus atlanticus 22II-S10r2 Genome Sequencing.</title>
        <authorList>
            <person name="Lai Q."/>
            <person name="Li G."/>
            <person name="Shao Z."/>
        </authorList>
    </citation>
    <scope>NUCLEOTIDE SEQUENCE [LARGE SCALE GENOMIC DNA]</scope>
    <source>
        <strain evidence="8 9">22II-S10r2</strain>
    </source>
</reference>
<evidence type="ECO:0000256" key="2">
    <source>
        <dbReference type="ARBA" id="ARBA00022618"/>
    </source>
</evidence>
<feature type="topological domain" description="Periplasmic" evidence="7">
    <location>
        <begin position="23"/>
        <end position="90"/>
    </location>
</feature>
<proteinExistence type="inferred from homology"/>
<dbReference type="OrthoDB" id="7061211at2"/>
<dbReference type="STRING" id="1317117.ATO7_08262"/>
<dbReference type="GO" id="GO:0005886">
    <property type="term" value="C:plasma membrane"/>
    <property type="evidence" value="ECO:0007669"/>
    <property type="project" value="UniProtKB-SubCell"/>
</dbReference>
<evidence type="ECO:0000256" key="1">
    <source>
        <dbReference type="ARBA" id="ARBA00022475"/>
    </source>
</evidence>
<keyword evidence="7" id="KW-0997">Cell inner membrane</keyword>
<dbReference type="PANTHER" id="PTHR37485">
    <property type="entry name" value="CELL DIVISION PROTEIN FTSB"/>
    <property type="match status" value="1"/>
</dbReference>
<gene>
    <name evidence="7" type="primary">ftsB</name>
    <name evidence="8" type="ORF">ATO7_08262</name>
</gene>
<organism evidence="8 9">
    <name type="scientific">Oceanococcus atlanticus</name>
    <dbReference type="NCBI Taxonomy" id="1317117"/>
    <lineage>
        <taxon>Bacteria</taxon>
        <taxon>Pseudomonadati</taxon>
        <taxon>Pseudomonadota</taxon>
        <taxon>Gammaproteobacteria</taxon>
        <taxon>Chromatiales</taxon>
        <taxon>Oceanococcaceae</taxon>
        <taxon>Oceanococcus</taxon>
    </lineage>
</organism>
<keyword evidence="4 7" id="KW-1133">Transmembrane helix</keyword>
<comment type="caution">
    <text evidence="8">The sequence shown here is derived from an EMBL/GenBank/DDBJ whole genome shotgun (WGS) entry which is preliminary data.</text>
</comment>
<keyword evidence="2 7" id="KW-0132">Cell division</keyword>
<dbReference type="InterPro" id="IPR007060">
    <property type="entry name" value="FtsL/DivIC"/>
</dbReference>
<dbReference type="GO" id="GO:0043093">
    <property type="term" value="P:FtsZ-dependent cytokinesis"/>
    <property type="evidence" value="ECO:0007669"/>
    <property type="project" value="UniProtKB-UniRule"/>
</dbReference>
<keyword evidence="1 7" id="KW-1003">Cell membrane</keyword>
<evidence type="ECO:0000256" key="3">
    <source>
        <dbReference type="ARBA" id="ARBA00022692"/>
    </source>
</evidence>
<evidence type="ECO:0000256" key="7">
    <source>
        <dbReference type="HAMAP-Rule" id="MF_00599"/>
    </source>
</evidence>
<protein>
    <recommendedName>
        <fullName evidence="7">Cell division protein FtsB</fullName>
    </recommendedName>
</protein>
<name>A0A1Y1SDE3_9GAMM</name>
<dbReference type="PANTHER" id="PTHR37485:SF1">
    <property type="entry name" value="CELL DIVISION PROTEIN FTSB"/>
    <property type="match status" value="1"/>
</dbReference>
<dbReference type="Proteomes" id="UP000192342">
    <property type="component" value="Unassembled WGS sequence"/>
</dbReference>
<dbReference type="RefSeq" id="WP_083561227.1">
    <property type="nucleotide sequence ID" value="NZ_AQQV01000002.1"/>
</dbReference>
<dbReference type="Pfam" id="PF04977">
    <property type="entry name" value="DivIC"/>
    <property type="match status" value="1"/>
</dbReference>
<comment type="subunit">
    <text evidence="7">Part of a complex composed of FtsB, FtsL and FtsQ.</text>
</comment>
<dbReference type="HAMAP" id="MF_00599">
    <property type="entry name" value="FtsB"/>
    <property type="match status" value="1"/>
</dbReference>